<reference evidence="3 4" key="1">
    <citation type="submission" date="2014-09" db="EMBL/GenBank/DDBJ databases">
        <authorList>
            <person name="Magalhaes I.L.F."/>
            <person name="Oliveira U."/>
            <person name="Santos F.R."/>
            <person name="Vidigal T.H.D.A."/>
            <person name="Brescovit A.D."/>
            <person name="Santos A.J."/>
        </authorList>
    </citation>
    <scope>NUCLEOTIDE SEQUENCE [LARGE SCALE GENOMIC DNA]</scope>
</reference>
<feature type="compositionally biased region" description="Polar residues" evidence="1">
    <location>
        <begin position="125"/>
        <end position="139"/>
    </location>
</feature>
<sequence length="200" mass="21680">MSHASNKRLAKESQMINKDPPPFCYARPKEDNILEWHYILRESPSEATTTGSMTATSSDRAKLASLSHKWNTQEKKFCAVFPEYSKEAVMDLPNMGQAMGGKLAIDPSVAQASESEAREKDSSKVRSVNGQSNDSSSKTLAVPVRGAKDMKAIGVATNGTTKAAEGPARAQPLGFFSSYTNMAISLLLALFLARLFSKLT</sequence>
<feature type="compositionally biased region" description="Basic and acidic residues" evidence="1">
    <location>
        <begin position="115"/>
        <end position="124"/>
    </location>
</feature>
<accession>A0A0P1BE05</accession>
<dbReference type="InterPro" id="IPR016135">
    <property type="entry name" value="UBQ-conjugating_enzyme/RWD"/>
</dbReference>
<keyword evidence="4" id="KW-1185">Reference proteome</keyword>
<dbReference type="Proteomes" id="UP000054845">
    <property type="component" value="Unassembled WGS sequence"/>
</dbReference>
<dbReference type="EMBL" id="CCYA01000240">
    <property type="protein sequence ID" value="CEH14080.1"/>
    <property type="molecule type" value="Genomic_DNA"/>
</dbReference>
<dbReference type="AlphaFoldDB" id="A0A0P1BE05"/>
<evidence type="ECO:0000313" key="3">
    <source>
        <dbReference type="EMBL" id="CEH14080.1"/>
    </source>
</evidence>
<feature type="region of interest" description="Disordered" evidence="1">
    <location>
        <begin position="1"/>
        <end position="23"/>
    </location>
</feature>
<dbReference type="SUPFAM" id="SSF54495">
    <property type="entry name" value="UBC-like"/>
    <property type="match status" value="1"/>
</dbReference>
<keyword evidence="3" id="KW-0436">Ligase</keyword>
<organism evidence="3 4">
    <name type="scientific">Ceraceosorus bombacis</name>
    <dbReference type="NCBI Taxonomy" id="401625"/>
    <lineage>
        <taxon>Eukaryota</taxon>
        <taxon>Fungi</taxon>
        <taxon>Dikarya</taxon>
        <taxon>Basidiomycota</taxon>
        <taxon>Ustilaginomycotina</taxon>
        <taxon>Exobasidiomycetes</taxon>
        <taxon>Ceraceosorales</taxon>
        <taxon>Ceraceosoraceae</taxon>
        <taxon>Ceraceosorus</taxon>
    </lineage>
</organism>
<evidence type="ECO:0000313" key="4">
    <source>
        <dbReference type="Proteomes" id="UP000054845"/>
    </source>
</evidence>
<dbReference type="STRING" id="401625.A0A0P1BE05"/>
<dbReference type="Gene3D" id="3.10.110.10">
    <property type="entry name" value="Ubiquitin Conjugating Enzyme"/>
    <property type="match status" value="1"/>
</dbReference>
<dbReference type="GO" id="GO:0016874">
    <property type="term" value="F:ligase activity"/>
    <property type="evidence" value="ECO:0007669"/>
    <property type="project" value="UniProtKB-KW"/>
</dbReference>
<keyword evidence="2" id="KW-1133">Transmembrane helix</keyword>
<dbReference type="OrthoDB" id="1158011at2759"/>
<feature type="transmembrane region" description="Helical" evidence="2">
    <location>
        <begin position="179"/>
        <end position="197"/>
    </location>
</feature>
<evidence type="ECO:0000256" key="2">
    <source>
        <dbReference type="SAM" id="Phobius"/>
    </source>
</evidence>
<keyword evidence="2" id="KW-0812">Transmembrane</keyword>
<keyword evidence="2" id="KW-0472">Membrane</keyword>
<proteinExistence type="predicted"/>
<protein>
    <submittedName>
        <fullName evidence="3">Ubiquitin-protein ligase</fullName>
    </submittedName>
</protein>
<evidence type="ECO:0000256" key="1">
    <source>
        <dbReference type="SAM" id="MobiDB-lite"/>
    </source>
</evidence>
<feature type="region of interest" description="Disordered" evidence="1">
    <location>
        <begin position="109"/>
        <end position="140"/>
    </location>
</feature>
<name>A0A0P1BE05_9BASI</name>